<reference evidence="1" key="1">
    <citation type="submission" date="2020-03" db="EMBL/GenBank/DDBJ databases">
        <authorList>
            <person name="Weist P."/>
        </authorList>
    </citation>
    <scope>NUCLEOTIDE SEQUENCE</scope>
</reference>
<organism evidence="1 2">
    <name type="scientific">Pleuronectes platessa</name>
    <name type="common">European plaice</name>
    <dbReference type="NCBI Taxonomy" id="8262"/>
    <lineage>
        <taxon>Eukaryota</taxon>
        <taxon>Metazoa</taxon>
        <taxon>Chordata</taxon>
        <taxon>Craniata</taxon>
        <taxon>Vertebrata</taxon>
        <taxon>Euteleostomi</taxon>
        <taxon>Actinopterygii</taxon>
        <taxon>Neopterygii</taxon>
        <taxon>Teleostei</taxon>
        <taxon>Neoteleostei</taxon>
        <taxon>Acanthomorphata</taxon>
        <taxon>Carangaria</taxon>
        <taxon>Pleuronectiformes</taxon>
        <taxon>Pleuronectoidei</taxon>
        <taxon>Pleuronectidae</taxon>
        <taxon>Pleuronectes</taxon>
    </lineage>
</organism>
<dbReference type="Proteomes" id="UP001153269">
    <property type="component" value="Unassembled WGS sequence"/>
</dbReference>
<evidence type="ECO:0000313" key="2">
    <source>
        <dbReference type="Proteomes" id="UP001153269"/>
    </source>
</evidence>
<evidence type="ECO:0000313" key="1">
    <source>
        <dbReference type="EMBL" id="CAB1424732.1"/>
    </source>
</evidence>
<dbReference type="EMBL" id="CADEAL010000750">
    <property type="protein sequence ID" value="CAB1424732.1"/>
    <property type="molecule type" value="Genomic_DNA"/>
</dbReference>
<keyword evidence="2" id="KW-1185">Reference proteome</keyword>
<dbReference type="AlphaFoldDB" id="A0A9N7U5Q2"/>
<gene>
    <name evidence="1" type="ORF">PLEPLA_LOCUS12660</name>
</gene>
<accession>A0A9N7U5Q2</accession>
<proteinExistence type="predicted"/>
<comment type="caution">
    <text evidence="1">The sequence shown here is derived from an EMBL/GenBank/DDBJ whole genome shotgun (WGS) entry which is preliminary data.</text>
</comment>
<protein>
    <submittedName>
        <fullName evidence="1">Uncharacterized protein</fullName>
    </submittedName>
</protein>
<sequence>MSKSHSTKLAEICSGAPHPLSQYRGAVRCSEALCGIVLKRKSLSAEEPRAGALNFKSKRGASGILKPPLGKSTATAVVESLPPRHFAVAVCFGNTGHWRPGHREN</sequence>
<name>A0A9N7U5Q2_PLEPL</name>